<dbReference type="GO" id="GO:0048472">
    <property type="term" value="F:threonine-phosphate decarboxylase activity"/>
    <property type="evidence" value="ECO:0007669"/>
    <property type="project" value="UniProtKB-EC"/>
</dbReference>
<evidence type="ECO:0000313" key="12">
    <source>
        <dbReference type="Proteomes" id="UP000324738"/>
    </source>
</evidence>
<gene>
    <name evidence="11" type="ORF">FPY71_13565</name>
</gene>
<dbReference type="InterPro" id="IPR015421">
    <property type="entry name" value="PyrdxlP-dep_Trfase_major"/>
</dbReference>
<dbReference type="UniPathway" id="UPA00148"/>
<evidence type="ECO:0000256" key="6">
    <source>
        <dbReference type="ARBA" id="ARBA00022898"/>
    </source>
</evidence>
<comment type="pathway">
    <text evidence="3">Cofactor biosynthesis; adenosylcobalamin biosynthesis.</text>
</comment>
<feature type="domain" description="Aminotransferase class I/classII large" evidence="10">
    <location>
        <begin position="69"/>
        <end position="310"/>
    </location>
</feature>
<sequence length="324" mass="34819">MRDHGGNIDHATELYGGERSEWIDLSTGINRLPWPVPTISPHAWTDLPARTAMNGLHAAARTAWQVPESTGILAVAGAQAAIQLIPRLRAPGAARVLAPTYNEHAAALQAGGWRVEDVASLETLAGADLAIVVNPNNPDGRCHSAAVLAQLADAVGLLVVDESFADARLEHSLAQMVDCPNLIVLRSFGKFYGLAGVRLGFVLASPPDIKLLAGMLGPWPVSGMAIEIGTQALADRDWATRTISRLQEDAARLDRLASQAGWQIVGGTELFRLYTMPDAAAAKASLARRHIWTRSFAYNQTWLRMGLPGCEGEWARVESAFKVL</sequence>
<dbReference type="InterPro" id="IPR015424">
    <property type="entry name" value="PyrdxlP-dep_Trfase"/>
</dbReference>
<dbReference type="InterPro" id="IPR015422">
    <property type="entry name" value="PyrdxlP-dep_Trfase_small"/>
</dbReference>
<protein>
    <recommendedName>
        <fullName evidence="4">threonine-phosphate decarboxylase</fullName>
        <ecNumber evidence="4">4.1.1.81</ecNumber>
    </recommendedName>
    <alternativeName>
        <fullName evidence="8">L-threonine-O-3-phosphate decarboxylase</fullName>
    </alternativeName>
</protein>
<comment type="caution">
    <text evidence="11">The sequence shown here is derived from an EMBL/GenBank/DDBJ whole genome shotgun (WGS) entry which is preliminary data.</text>
</comment>
<dbReference type="OrthoDB" id="9799304at2"/>
<keyword evidence="7 11" id="KW-0456">Lyase</keyword>
<comment type="function">
    <text evidence="2">Decarboxylates L-threonine-O-3-phosphate to yield (R)-1-amino-2-propanol O-2-phosphate, the precursor for the linkage between the nucleotide loop and the corrin ring in cobalamin.</text>
</comment>
<accession>A0A5B0DRX2</accession>
<dbReference type="GO" id="GO:0009236">
    <property type="term" value="P:cobalamin biosynthetic process"/>
    <property type="evidence" value="ECO:0007669"/>
    <property type="project" value="UniProtKB-UniPathway"/>
</dbReference>
<evidence type="ECO:0000256" key="5">
    <source>
        <dbReference type="ARBA" id="ARBA00022573"/>
    </source>
</evidence>
<organism evidence="11 12">
    <name type="scientific">Aureimonas fodinaquatilis</name>
    <dbReference type="NCBI Taxonomy" id="2565783"/>
    <lineage>
        <taxon>Bacteria</taxon>
        <taxon>Pseudomonadati</taxon>
        <taxon>Pseudomonadota</taxon>
        <taxon>Alphaproteobacteria</taxon>
        <taxon>Hyphomicrobiales</taxon>
        <taxon>Aurantimonadaceae</taxon>
        <taxon>Aureimonas</taxon>
    </lineage>
</organism>
<dbReference type="SUPFAM" id="SSF53383">
    <property type="entry name" value="PLP-dependent transferases"/>
    <property type="match status" value="1"/>
</dbReference>
<dbReference type="InterPro" id="IPR005860">
    <property type="entry name" value="CobD"/>
</dbReference>
<proteinExistence type="predicted"/>
<dbReference type="Proteomes" id="UP000324738">
    <property type="component" value="Unassembled WGS sequence"/>
</dbReference>
<dbReference type="EC" id="4.1.1.81" evidence="4"/>
<dbReference type="RefSeq" id="WP_149300838.1">
    <property type="nucleotide sequence ID" value="NZ_VTWH01000003.1"/>
</dbReference>
<dbReference type="PANTHER" id="PTHR42885:SF1">
    <property type="entry name" value="THREONINE-PHOSPHATE DECARBOXYLASE"/>
    <property type="match status" value="1"/>
</dbReference>
<dbReference type="CDD" id="cd00609">
    <property type="entry name" value="AAT_like"/>
    <property type="match status" value="1"/>
</dbReference>
<evidence type="ECO:0000313" key="11">
    <source>
        <dbReference type="EMBL" id="KAA0969554.1"/>
    </source>
</evidence>
<dbReference type="InterPro" id="IPR004839">
    <property type="entry name" value="Aminotransferase_I/II_large"/>
</dbReference>
<evidence type="ECO:0000256" key="2">
    <source>
        <dbReference type="ARBA" id="ARBA00003444"/>
    </source>
</evidence>
<evidence type="ECO:0000256" key="1">
    <source>
        <dbReference type="ARBA" id="ARBA00001933"/>
    </source>
</evidence>
<dbReference type="AlphaFoldDB" id="A0A5B0DRX2"/>
<dbReference type="PANTHER" id="PTHR42885">
    <property type="entry name" value="HISTIDINOL-PHOSPHATE AMINOTRANSFERASE-RELATED"/>
    <property type="match status" value="1"/>
</dbReference>
<evidence type="ECO:0000256" key="4">
    <source>
        <dbReference type="ARBA" id="ARBA00012285"/>
    </source>
</evidence>
<dbReference type="NCBIfam" id="TIGR01140">
    <property type="entry name" value="L_thr_O3P_dcar"/>
    <property type="match status" value="1"/>
</dbReference>
<dbReference type="EMBL" id="VTWH01000003">
    <property type="protein sequence ID" value="KAA0969554.1"/>
    <property type="molecule type" value="Genomic_DNA"/>
</dbReference>
<name>A0A5B0DRX2_9HYPH</name>
<evidence type="ECO:0000259" key="10">
    <source>
        <dbReference type="Pfam" id="PF00155"/>
    </source>
</evidence>
<dbReference type="Gene3D" id="3.90.1150.10">
    <property type="entry name" value="Aspartate Aminotransferase, domain 1"/>
    <property type="match status" value="1"/>
</dbReference>
<evidence type="ECO:0000256" key="8">
    <source>
        <dbReference type="ARBA" id="ARBA00029996"/>
    </source>
</evidence>
<evidence type="ECO:0000256" key="3">
    <source>
        <dbReference type="ARBA" id="ARBA00004953"/>
    </source>
</evidence>
<evidence type="ECO:0000256" key="9">
    <source>
        <dbReference type="ARBA" id="ARBA00048531"/>
    </source>
</evidence>
<keyword evidence="5" id="KW-0169">Cobalamin biosynthesis</keyword>
<reference evidence="11 12" key="1">
    <citation type="submission" date="2019-08" db="EMBL/GenBank/DDBJ databases">
        <title>Aureimonas fodiniaquatilis sp. nov., isolated from a coal mine wastewater.</title>
        <authorList>
            <person name="Kim W."/>
        </authorList>
    </citation>
    <scope>NUCLEOTIDE SEQUENCE [LARGE SCALE GENOMIC DNA]</scope>
    <source>
        <strain evidence="11 12">CAU 1482</strain>
    </source>
</reference>
<evidence type="ECO:0000256" key="7">
    <source>
        <dbReference type="ARBA" id="ARBA00023239"/>
    </source>
</evidence>
<dbReference type="Pfam" id="PF00155">
    <property type="entry name" value="Aminotran_1_2"/>
    <property type="match status" value="1"/>
</dbReference>
<dbReference type="GO" id="GO:0030170">
    <property type="term" value="F:pyridoxal phosphate binding"/>
    <property type="evidence" value="ECO:0007669"/>
    <property type="project" value="InterPro"/>
</dbReference>
<comment type="cofactor">
    <cofactor evidence="1">
        <name>pyridoxal 5'-phosphate</name>
        <dbReference type="ChEBI" id="CHEBI:597326"/>
    </cofactor>
</comment>
<keyword evidence="12" id="KW-1185">Reference proteome</keyword>
<dbReference type="Gene3D" id="3.40.640.10">
    <property type="entry name" value="Type I PLP-dependent aspartate aminotransferase-like (Major domain)"/>
    <property type="match status" value="1"/>
</dbReference>
<keyword evidence="6" id="KW-0663">Pyridoxal phosphate</keyword>
<comment type="catalytic activity">
    <reaction evidence="9">
        <text>O-phospho-L-threonine + H(+) = (R)-1-aminopropan-2-yl phosphate + CO2</text>
        <dbReference type="Rhea" id="RHEA:11492"/>
        <dbReference type="ChEBI" id="CHEBI:15378"/>
        <dbReference type="ChEBI" id="CHEBI:16526"/>
        <dbReference type="ChEBI" id="CHEBI:58563"/>
        <dbReference type="ChEBI" id="CHEBI:58675"/>
        <dbReference type="EC" id="4.1.1.81"/>
    </reaction>
</comment>